<organism evidence="2 3">
    <name type="scientific">Pelobates cultripes</name>
    <name type="common">Western spadefoot toad</name>
    <dbReference type="NCBI Taxonomy" id="61616"/>
    <lineage>
        <taxon>Eukaryota</taxon>
        <taxon>Metazoa</taxon>
        <taxon>Chordata</taxon>
        <taxon>Craniata</taxon>
        <taxon>Vertebrata</taxon>
        <taxon>Euteleostomi</taxon>
        <taxon>Amphibia</taxon>
        <taxon>Batrachia</taxon>
        <taxon>Anura</taxon>
        <taxon>Pelobatoidea</taxon>
        <taxon>Pelobatidae</taxon>
        <taxon>Pelobates</taxon>
    </lineage>
</organism>
<reference evidence="2" key="1">
    <citation type="submission" date="2022-03" db="EMBL/GenBank/DDBJ databases">
        <authorList>
            <person name="Alioto T."/>
            <person name="Alioto T."/>
            <person name="Gomez Garrido J."/>
        </authorList>
    </citation>
    <scope>NUCLEOTIDE SEQUENCE</scope>
</reference>
<keyword evidence="3" id="KW-1185">Reference proteome</keyword>
<feature type="compositionally biased region" description="Basic and acidic residues" evidence="1">
    <location>
        <begin position="102"/>
        <end position="111"/>
    </location>
</feature>
<name>A0AAD1SXV8_PELCU</name>
<feature type="compositionally biased region" description="Basic and acidic residues" evidence="1">
    <location>
        <begin position="43"/>
        <end position="52"/>
    </location>
</feature>
<dbReference type="EMBL" id="OW240919">
    <property type="protein sequence ID" value="CAH2311649.1"/>
    <property type="molecule type" value="Genomic_DNA"/>
</dbReference>
<dbReference type="AlphaFoldDB" id="A0AAD1SXV8"/>
<evidence type="ECO:0000313" key="2">
    <source>
        <dbReference type="EMBL" id="CAH2311649.1"/>
    </source>
</evidence>
<feature type="region of interest" description="Disordered" evidence="1">
    <location>
        <begin position="19"/>
        <end position="126"/>
    </location>
</feature>
<sequence length="126" mass="14751">MIFGPAWQTARVTLPRLRKPTTDCRKPAPQNRYRPARTRSYRNKLDATLRQDRRNRRQGDSGAKGALKQRRHLHTVTNRLHLPDPRIRSSMRVHGGQARRQSSKEFQHKAGMDQQKYPQIDTLLGF</sequence>
<accession>A0AAD1SXV8</accession>
<gene>
    <name evidence="2" type="ORF">PECUL_23A034460</name>
</gene>
<proteinExistence type="predicted"/>
<dbReference type="Proteomes" id="UP001295444">
    <property type="component" value="Chromosome 08"/>
</dbReference>
<evidence type="ECO:0000313" key="3">
    <source>
        <dbReference type="Proteomes" id="UP001295444"/>
    </source>
</evidence>
<protein>
    <submittedName>
        <fullName evidence="2">Uncharacterized protein</fullName>
    </submittedName>
</protein>
<evidence type="ECO:0000256" key="1">
    <source>
        <dbReference type="SAM" id="MobiDB-lite"/>
    </source>
</evidence>